<feature type="non-terminal residue" evidence="1">
    <location>
        <position position="1"/>
    </location>
</feature>
<dbReference type="Gene3D" id="1.10.287.210">
    <property type="match status" value="1"/>
</dbReference>
<dbReference type="OrthoDB" id="8949317at2759"/>
<comment type="caution">
    <text evidence="1">The sequence shown here is derived from an EMBL/GenBank/DDBJ whole genome shotgun (WGS) entry which is preliminary data.</text>
</comment>
<dbReference type="EMBL" id="VXBW01002489">
    <property type="protein sequence ID" value="NXP06180.1"/>
    <property type="molecule type" value="Genomic_DNA"/>
</dbReference>
<gene>
    <name evidence="1" type="primary">Erv31_2</name>
    <name evidence="1" type="ORF">THIORB_R15454</name>
</gene>
<dbReference type="Proteomes" id="UP000565698">
    <property type="component" value="Unassembled WGS sequence"/>
</dbReference>
<evidence type="ECO:0000313" key="2">
    <source>
        <dbReference type="Proteomes" id="UP000565698"/>
    </source>
</evidence>
<evidence type="ECO:0000313" key="1">
    <source>
        <dbReference type="EMBL" id="NXP06180.1"/>
    </source>
</evidence>
<name>A0A7L1X8S7_9AVES</name>
<sequence>ILNRIIGLQGVLELITNQRASAVELLGTQQTQRTAIYQNSSALDCLPAEEGGVCSEF</sequence>
<feature type="non-terminal residue" evidence="1">
    <location>
        <position position="57"/>
    </location>
</feature>
<organism evidence="1 2">
    <name type="scientific">Thinocorus orbignyianus</name>
    <dbReference type="NCBI Taxonomy" id="161742"/>
    <lineage>
        <taxon>Eukaryota</taxon>
        <taxon>Metazoa</taxon>
        <taxon>Chordata</taxon>
        <taxon>Craniata</taxon>
        <taxon>Vertebrata</taxon>
        <taxon>Euteleostomi</taxon>
        <taxon>Archelosauria</taxon>
        <taxon>Archosauria</taxon>
        <taxon>Dinosauria</taxon>
        <taxon>Saurischia</taxon>
        <taxon>Theropoda</taxon>
        <taxon>Coelurosauria</taxon>
        <taxon>Aves</taxon>
        <taxon>Neognathae</taxon>
        <taxon>Neoaves</taxon>
        <taxon>Aequornithes</taxon>
        <taxon>Ciconiiformes</taxon>
        <taxon>Thinocoridae</taxon>
        <taxon>Thinocorus</taxon>
    </lineage>
</organism>
<proteinExistence type="predicted"/>
<reference evidence="1 2" key="1">
    <citation type="submission" date="2019-09" db="EMBL/GenBank/DDBJ databases">
        <title>Bird 10,000 Genomes (B10K) Project - Family phase.</title>
        <authorList>
            <person name="Zhang G."/>
        </authorList>
    </citation>
    <scope>NUCLEOTIDE SEQUENCE [LARGE SCALE GENOMIC DNA]</scope>
    <source>
        <strain evidence="1">B10K-DU-002-47</strain>
        <tissue evidence="1">Muscle</tissue>
    </source>
</reference>
<dbReference type="AlphaFoldDB" id="A0A7L1X8S7"/>
<protein>
    <submittedName>
        <fullName evidence="1">ENR1 protein</fullName>
    </submittedName>
</protein>
<dbReference type="SUPFAM" id="SSF58069">
    <property type="entry name" value="Virus ectodomain"/>
    <property type="match status" value="1"/>
</dbReference>
<accession>A0A7L1X8S7</accession>
<keyword evidence="2" id="KW-1185">Reference proteome</keyword>